<evidence type="ECO:0000313" key="6">
    <source>
        <dbReference type="EMBL" id="PNS19151.1"/>
    </source>
</evidence>
<dbReference type="SUPFAM" id="SSF52788">
    <property type="entry name" value="Phosphotyrosine protein phosphatases I"/>
    <property type="match status" value="1"/>
</dbReference>
<gene>
    <name evidence="6" type="ORF">CAC42_1887</name>
</gene>
<comment type="similarity">
    <text evidence="1">Belongs to the low molecular weight phosphotyrosine protein phosphatase family.</text>
</comment>
<dbReference type="InParanoid" id="A0A2K1QVR7"/>
<comment type="caution">
    <text evidence="6">The sequence shown here is derived from an EMBL/GenBank/DDBJ whole genome shotgun (WGS) entry which is preliminary data.</text>
</comment>
<dbReference type="OrthoDB" id="3388at2759"/>
<evidence type="ECO:0000256" key="4">
    <source>
        <dbReference type="PIRSR" id="PIRSR617867-1"/>
    </source>
</evidence>
<evidence type="ECO:0000259" key="5">
    <source>
        <dbReference type="SMART" id="SM00226"/>
    </source>
</evidence>
<sequence>MAPVEREQVAVLFVCLGNICRSPMAEGVFRHLTNFERSGQDARIRAVDSCGTGAYHTGDSPDSRTLSVLQDHGISQDYYQHAARKFEPSDFTQFDYIFAMDKDNKSYLDRERGRLIRKGDLTEDEAGKVELWGKYGGKGNEEVIDPYYGARNGFEVAYEQMIRFTNGFLKHLDKQTS</sequence>
<dbReference type="InterPro" id="IPR023485">
    <property type="entry name" value="Ptyr_pPase"/>
</dbReference>
<dbReference type="SMART" id="SM00226">
    <property type="entry name" value="LMWPc"/>
    <property type="match status" value="1"/>
</dbReference>
<keyword evidence="7" id="KW-1185">Reference proteome</keyword>
<dbReference type="PANTHER" id="PTHR11717:SF7">
    <property type="entry name" value="LOW MOLECULAR WEIGHT PHOSPHOTYROSINE PROTEIN PHOSPHATASE"/>
    <property type="match status" value="1"/>
</dbReference>
<evidence type="ECO:0000256" key="1">
    <source>
        <dbReference type="ARBA" id="ARBA00011063"/>
    </source>
</evidence>
<accession>A0A2K1QVR7</accession>
<feature type="active site" evidence="4">
    <location>
        <position position="21"/>
    </location>
</feature>
<dbReference type="EMBL" id="NKHZ01000033">
    <property type="protein sequence ID" value="PNS19151.1"/>
    <property type="molecule type" value="Genomic_DNA"/>
</dbReference>
<dbReference type="CDD" id="cd16343">
    <property type="entry name" value="LMWPTP"/>
    <property type="match status" value="1"/>
</dbReference>
<feature type="domain" description="Phosphotyrosine protein phosphatase I" evidence="5">
    <location>
        <begin position="9"/>
        <end position="171"/>
    </location>
</feature>
<dbReference type="Pfam" id="PF01451">
    <property type="entry name" value="LMWPc"/>
    <property type="match status" value="1"/>
</dbReference>
<dbReference type="GO" id="GO:0004725">
    <property type="term" value="F:protein tyrosine phosphatase activity"/>
    <property type="evidence" value="ECO:0007669"/>
    <property type="project" value="InterPro"/>
</dbReference>
<dbReference type="FunCoup" id="A0A2K1QVR7">
    <property type="interactions" value="566"/>
</dbReference>
<evidence type="ECO:0000256" key="2">
    <source>
        <dbReference type="ARBA" id="ARBA00022801"/>
    </source>
</evidence>
<dbReference type="AlphaFoldDB" id="A0A2K1QVR7"/>
<dbReference type="InterPro" id="IPR050438">
    <property type="entry name" value="LMW_PTPase"/>
</dbReference>
<keyword evidence="3" id="KW-0904">Protein phosphatase</keyword>
<evidence type="ECO:0000313" key="7">
    <source>
        <dbReference type="Proteomes" id="UP000243797"/>
    </source>
</evidence>
<feature type="active site" description="Nucleophile" evidence="4">
    <location>
        <position position="15"/>
    </location>
</feature>
<dbReference type="PANTHER" id="PTHR11717">
    <property type="entry name" value="LOW MOLECULAR WEIGHT PROTEIN TYROSINE PHOSPHATASE"/>
    <property type="match status" value="1"/>
</dbReference>
<dbReference type="PRINTS" id="PR00719">
    <property type="entry name" value="LMWPTPASE"/>
</dbReference>
<dbReference type="Proteomes" id="UP000243797">
    <property type="component" value="Unassembled WGS sequence"/>
</dbReference>
<proteinExistence type="inferred from homology"/>
<protein>
    <recommendedName>
        <fullName evidence="5">Phosphotyrosine protein phosphatase I domain-containing protein</fullName>
    </recommendedName>
</protein>
<dbReference type="STRING" id="2082308.A0A2K1QVR7"/>
<keyword evidence="2" id="KW-0378">Hydrolase</keyword>
<dbReference type="Gene3D" id="3.40.50.2300">
    <property type="match status" value="1"/>
</dbReference>
<organism evidence="6 7">
    <name type="scientific">Sphaceloma murrayae</name>
    <dbReference type="NCBI Taxonomy" id="2082308"/>
    <lineage>
        <taxon>Eukaryota</taxon>
        <taxon>Fungi</taxon>
        <taxon>Dikarya</taxon>
        <taxon>Ascomycota</taxon>
        <taxon>Pezizomycotina</taxon>
        <taxon>Dothideomycetes</taxon>
        <taxon>Dothideomycetidae</taxon>
        <taxon>Myriangiales</taxon>
        <taxon>Elsinoaceae</taxon>
        <taxon>Sphaceloma</taxon>
    </lineage>
</organism>
<dbReference type="InterPro" id="IPR017867">
    <property type="entry name" value="Tyr_phospatase_low_mol_wt"/>
</dbReference>
<evidence type="ECO:0000256" key="3">
    <source>
        <dbReference type="ARBA" id="ARBA00022912"/>
    </source>
</evidence>
<name>A0A2K1QVR7_9PEZI</name>
<dbReference type="InterPro" id="IPR036196">
    <property type="entry name" value="Ptyr_pPase_sf"/>
</dbReference>
<feature type="active site" description="Proton donor" evidence="4">
    <location>
        <position position="145"/>
    </location>
</feature>
<reference evidence="6 7" key="1">
    <citation type="submission" date="2017-06" db="EMBL/GenBank/DDBJ databases">
        <title>Draft genome sequence of a variant of Elsinoe murrayae.</title>
        <authorList>
            <person name="Cheng Q."/>
        </authorList>
    </citation>
    <scope>NUCLEOTIDE SEQUENCE [LARGE SCALE GENOMIC DNA]</scope>
    <source>
        <strain evidence="6 7">CQ-2017a</strain>
    </source>
</reference>